<dbReference type="KEGG" id="ccs:CCNA_00460"/>
<dbReference type="GeneID" id="7330588"/>
<name>A0A0H3C6X1_CAUVN</name>
<accession>A0A0H3C6X1</accession>
<gene>
    <name evidence="1" type="ordered locus">CCNA_00460</name>
</gene>
<organism evidence="1 2">
    <name type="scientific">Caulobacter vibrioides (strain NA1000 / CB15N)</name>
    <name type="common">Caulobacter crescentus</name>
    <dbReference type="NCBI Taxonomy" id="565050"/>
    <lineage>
        <taxon>Bacteria</taxon>
        <taxon>Pseudomonadati</taxon>
        <taxon>Pseudomonadota</taxon>
        <taxon>Alphaproteobacteria</taxon>
        <taxon>Caulobacterales</taxon>
        <taxon>Caulobacteraceae</taxon>
        <taxon>Caulobacter</taxon>
    </lineage>
</organism>
<dbReference type="EMBL" id="CP001340">
    <property type="protein sequence ID" value="ACL93927.1"/>
    <property type="molecule type" value="Genomic_DNA"/>
</dbReference>
<evidence type="ECO:0000313" key="2">
    <source>
        <dbReference type="Proteomes" id="UP000001364"/>
    </source>
</evidence>
<dbReference type="Proteomes" id="UP000001364">
    <property type="component" value="Chromosome"/>
</dbReference>
<protein>
    <submittedName>
        <fullName evidence="1">Uncharacterized protein</fullName>
    </submittedName>
</protein>
<reference evidence="1 2" key="1">
    <citation type="journal article" date="2010" name="J. Bacteriol.">
        <title>The genetic basis of laboratory adaptation in Caulobacter crescentus.</title>
        <authorList>
            <person name="Marks M.E."/>
            <person name="Castro-Rojas C.M."/>
            <person name="Teiling C."/>
            <person name="Du L."/>
            <person name="Kapatral V."/>
            <person name="Walunas T.L."/>
            <person name="Crosson S."/>
        </authorList>
    </citation>
    <scope>NUCLEOTIDE SEQUENCE [LARGE SCALE GENOMIC DNA]</scope>
    <source>
        <strain evidence="2">NA1000 / CB15N</strain>
    </source>
</reference>
<dbReference type="AlphaFoldDB" id="A0A0H3C6X1"/>
<dbReference type="HOGENOM" id="CLU_3096969_0_0_5"/>
<proteinExistence type="predicted"/>
<dbReference type="RefSeq" id="WP_012639964.1">
    <property type="nucleotide sequence ID" value="NC_011916.1"/>
</dbReference>
<evidence type="ECO:0000313" key="1">
    <source>
        <dbReference type="EMBL" id="ACL93927.1"/>
    </source>
</evidence>
<sequence>MATRQPGDAPVLVSDNAKASPDAGLVSVARSGCDPVQRLAVALGAAGRVVK</sequence>
<dbReference type="RefSeq" id="YP_002515835.1">
    <property type="nucleotide sequence ID" value="NC_011916.1"/>
</dbReference>
<keyword evidence="2" id="KW-1185">Reference proteome</keyword>